<dbReference type="Pfam" id="PF12680">
    <property type="entry name" value="SnoaL_2"/>
    <property type="match status" value="1"/>
</dbReference>
<feature type="domain" description="RNA polymerase sigma factor 70 region 4 type 2" evidence="9">
    <location>
        <begin position="164"/>
        <end position="208"/>
    </location>
</feature>
<dbReference type="NCBIfam" id="TIGR02937">
    <property type="entry name" value="sigma70-ECF"/>
    <property type="match status" value="1"/>
</dbReference>
<keyword evidence="3" id="KW-0805">Transcription regulation</keyword>
<dbReference type="PANTHER" id="PTHR43133:SF8">
    <property type="entry name" value="RNA POLYMERASE SIGMA FACTOR HI_1459-RELATED"/>
    <property type="match status" value="1"/>
</dbReference>
<feature type="region of interest" description="Disordered" evidence="7">
    <location>
        <begin position="1"/>
        <end position="23"/>
    </location>
</feature>
<evidence type="ECO:0000259" key="8">
    <source>
        <dbReference type="Pfam" id="PF04542"/>
    </source>
</evidence>
<protein>
    <submittedName>
        <fullName evidence="11">Sigma-70 family RNA polymerase sigma factor</fullName>
    </submittedName>
</protein>
<evidence type="ECO:0000256" key="2">
    <source>
        <dbReference type="ARBA" id="ARBA00011344"/>
    </source>
</evidence>
<dbReference type="InterPro" id="IPR013324">
    <property type="entry name" value="RNA_pol_sigma_r3/r4-like"/>
</dbReference>
<gene>
    <name evidence="11" type="ORF">EZM97_25120</name>
</gene>
<dbReference type="GO" id="GO:0003677">
    <property type="term" value="F:DNA binding"/>
    <property type="evidence" value="ECO:0007669"/>
    <property type="project" value="UniProtKB-KW"/>
</dbReference>
<dbReference type="Gene3D" id="3.10.450.50">
    <property type="match status" value="1"/>
</dbReference>
<evidence type="ECO:0000313" key="12">
    <source>
        <dbReference type="Proteomes" id="UP000291822"/>
    </source>
</evidence>
<dbReference type="InterPro" id="IPR036388">
    <property type="entry name" value="WH-like_DNA-bd_sf"/>
</dbReference>
<name>A0A4R0YHQ0_9GAMM</name>
<dbReference type="AlphaFoldDB" id="A0A4R0YHQ0"/>
<accession>A0A4R0YHQ0</accession>
<organism evidence="11 12">
    <name type="scientific">Dyella soli</name>
    <dbReference type="NCBI Taxonomy" id="522319"/>
    <lineage>
        <taxon>Bacteria</taxon>
        <taxon>Pseudomonadati</taxon>
        <taxon>Pseudomonadota</taxon>
        <taxon>Gammaproteobacteria</taxon>
        <taxon>Lysobacterales</taxon>
        <taxon>Rhodanobacteraceae</taxon>
        <taxon>Dyella</taxon>
    </lineage>
</organism>
<dbReference type="InterPro" id="IPR037401">
    <property type="entry name" value="SnoaL-like"/>
</dbReference>
<evidence type="ECO:0000256" key="7">
    <source>
        <dbReference type="SAM" id="MobiDB-lite"/>
    </source>
</evidence>
<dbReference type="PANTHER" id="PTHR43133">
    <property type="entry name" value="RNA POLYMERASE ECF-TYPE SIGMA FACTO"/>
    <property type="match status" value="1"/>
</dbReference>
<reference evidence="11 12" key="1">
    <citation type="submission" date="2019-02" db="EMBL/GenBank/DDBJ databases">
        <title>Dyella amyloliquefaciens sp. nov., isolated from forest soil.</title>
        <authorList>
            <person name="Gao Z.-H."/>
            <person name="Qiu L.-H."/>
        </authorList>
    </citation>
    <scope>NUCLEOTIDE SEQUENCE [LARGE SCALE GENOMIC DNA]</scope>
    <source>
        <strain evidence="11 12">KACC 12747</strain>
    </source>
</reference>
<dbReference type="InterPro" id="IPR032710">
    <property type="entry name" value="NTF2-like_dom_sf"/>
</dbReference>
<dbReference type="SUPFAM" id="SSF88946">
    <property type="entry name" value="Sigma2 domain of RNA polymerase sigma factors"/>
    <property type="match status" value="1"/>
</dbReference>
<dbReference type="Pfam" id="PF08281">
    <property type="entry name" value="Sigma70_r4_2"/>
    <property type="match status" value="1"/>
</dbReference>
<keyword evidence="4" id="KW-0731">Sigma factor</keyword>
<dbReference type="InterPro" id="IPR007627">
    <property type="entry name" value="RNA_pol_sigma70_r2"/>
</dbReference>
<comment type="similarity">
    <text evidence="1">Belongs to the sigma-70 factor family. ECF subfamily.</text>
</comment>
<dbReference type="SUPFAM" id="SSF54427">
    <property type="entry name" value="NTF2-like"/>
    <property type="match status" value="1"/>
</dbReference>
<evidence type="ECO:0000259" key="9">
    <source>
        <dbReference type="Pfam" id="PF08281"/>
    </source>
</evidence>
<dbReference type="InterPro" id="IPR039425">
    <property type="entry name" value="RNA_pol_sigma-70-like"/>
</dbReference>
<proteinExistence type="inferred from homology"/>
<keyword evidence="6" id="KW-0804">Transcription</keyword>
<dbReference type="Pfam" id="PF04542">
    <property type="entry name" value="Sigma70_r2"/>
    <property type="match status" value="1"/>
</dbReference>
<evidence type="ECO:0000256" key="1">
    <source>
        <dbReference type="ARBA" id="ARBA00010641"/>
    </source>
</evidence>
<dbReference type="InterPro" id="IPR013325">
    <property type="entry name" value="RNA_pol_sigma_r2"/>
</dbReference>
<feature type="domain" description="RNA polymerase sigma-70 region 2" evidence="8">
    <location>
        <begin position="70"/>
        <end position="134"/>
    </location>
</feature>
<dbReference type="GO" id="GO:0006352">
    <property type="term" value="P:DNA-templated transcription initiation"/>
    <property type="evidence" value="ECO:0007669"/>
    <property type="project" value="InterPro"/>
</dbReference>
<dbReference type="Gene3D" id="1.10.10.10">
    <property type="entry name" value="Winged helix-like DNA-binding domain superfamily/Winged helix DNA-binding domain"/>
    <property type="match status" value="1"/>
</dbReference>
<dbReference type="Proteomes" id="UP000291822">
    <property type="component" value="Unassembled WGS sequence"/>
</dbReference>
<evidence type="ECO:0000313" key="11">
    <source>
        <dbReference type="EMBL" id="TCI07952.1"/>
    </source>
</evidence>
<evidence type="ECO:0000256" key="3">
    <source>
        <dbReference type="ARBA" id="ARBA00023015"/>
    </source>
</evidence>
<sequence length="347" mass="38589">MGNARSGGRHAGRSPDAGLLSAHPGPGPVRVGCRWRGVLAAFDRSRYCVGMTATPKSTMTDESFEARLGELRPRLHRYCARMLGSSVDGEDAVQDALLKALRAQGEGQSVDHLEAWLIRIAHNTCLDLLRSRARYSVVPLNDDMDEVSEPDEHVVEVSFHVFLRLPELQRCAVILKDVLGHSIDEVADIAQTTPAAAKSALQRGRVALRQLAHHPDETRLPLMSDANRQKVSTFVRLFQQGDFDAIRAMLADDVQLDLVNRLKLQGRDGVTPYFTRYAEATRWRFVFGAMEGRPAMLVFDSEGEGGSESRAPSHFVLVDWQGDRIAVIRDYLFAPYTLEAADWVRLA</sequence>
<evidence type="ECO:0000259" key="10">
    <source>
        <dbReference type="Pfam" id="PF12680"/>
    </source>
</evidence>
<keyword evidence="5" id="KW-0238">DNA-binding</keyword>
<dbReference type="EMBL" id="SJTG01000004">
    <property type="protein sequence ID" value="TCI07952.1"/>
    <property type="molecule type" value="Genomic_DNA"/>
</dbReference>
<evidence type="ECO:0000256" key="4">
    <source>
        <dbReference type="ARBA" id="ARBA00023082"/>
    </source>
</evidence>
<comment type="caution">
    <text evidence="11">The sequence shown here is derived from an EMBL/GenBank/DDBJ whole genome shotgun (WGS) entry which is preliminary data.</text>
</comment>
<dbReference type="InterPro" id="IPR013249">
    <property type="entry name" value="RNA_pol_sigma70_r4_t2"/>
</dbReference>
<dbReference type="SUPFAM" id="SSF88659">
    <property type="entry name" value="Sigma3 and sigma4 domains of RNA polymerase sigma factors"/>
    <property type="match status" value="1"/>
</dbReference>
<evidence type="ECO:0000256" key="6">
    <source>
        <dbReference type="ARBA" id="ARBA00023163"/>
    </source>
</evidence>
<evidence type="ECO:0000256" key="5">
    <source>
        <dbReference type="ARBA" id="ARBA00023125"/>
    </source>
</evidence>
<dbReference type="Gene3D" id="1.10.1740.10">
    <property type="match status" value="1"/>
</dbReference>
<feature type="domain" description="SnoaL-like" evidence="10">
    <location>
        <begin position="232"/>
        <end position="325"/>
    </location>
</feature>
<comment type="subunit">
    <text evidence="2">Interacts transiently with the RNA polymerase catalytic core formed by RpoA, RpoB, RpoC and RpoZ (2 alpha, 1 beta, 1 beta' and 1 omega subunit) to form the RNA polymerase holoenzyme that can initiate transcription.</text>
</comment>
<dbReference type="GO" id="GO:0016987">
    <property type="term" value="F:sigma factor activity"/>
    <property type="evidence" value="ECO:0007669"/>
    <property type="project" value="UniProtKB-KW"/>
</dbReference>
<keyword evidence="12" id="KW-1185">Reference proteome</keyword>
<dbReference type="InterPro" id="IPR014284">
    <property type="entry name" value="RNA_pol_sigma-70_dom"/>
</dbReference>